<reference evidence="2 3" key="1">
    <citation type="submission" date="2010-12" db="EMBL/GenBank/DDBJ databases">
        <title>Complete sequence of Desulfurispirillum indicum S5.</title>
        <authorList>
            <consortium name="US DOE Joint Genome Institute"/>
            <person name="Lucas S."/>
            <person name="Copeland A."/>
            <person name="Lapidus A."/>
            <person name="Cheng J.-F."/>
            <person name="Goodwin L."/>
            <person name="Pitluck S."/>
            <person name="Chertkov O."/>
            <person name="Held B."/>
            <person name="Detter J.C."/>
            <person name="Han C."/>
            <person name="Tapia R."/>
            <person name="Land M."/>
            <person name="Hauser L."/>
            <person name="Kyrpides N."/>
            <person name="Ivanova N."/>
            <person name="Mikhailova N."/>
            <person name="Haggblom M."/>
            <person name="Rauschenbach I."/>
            <person name="Bini E."/>
            <person name="Woyke T."/>
        </authorList>
    </citation>
    <scope>NUCLEOTIDE SEQUENCE [LARGE SCALE GENOMIC DNA]</scope>
    <source>
        <strain evidence="3">ATCC BAA-1389 / DSM 22839 / S5</strain>
    </source>
</reference>
<gene>
    <name evidence="2" type="ordered locus">Selin_0549</name>
</gene>
<dbReference type="GO" id="GO:0003677">
    <property type="term" value="F:DNA binding"/>
    <property type="evidence" value="ECO:0007669"/>
    <property type="project" value="UniProtKB-KW"/>
</dbReference>
<keyword evidence="1" id="KW-0238">DNA-binding</keyword>
<dbReference type="Pfam" id="PF02082">
    <property type="entry name" value="Rrf2"/>
    <property type="match status" value="1"/>
</dbReference>
<dbReference type="STRING" id="653733.Selin_0549"/>
<sequence>MSTFIRKETDYALRIAVYLANKQERVKVSEICQKLNLTKPVVIKVIQMLKRHGLVASKTGKYGGLSLAHPPEEISVYDVLVSMSADHSINTCLEDASFCQLQPICRISRFFCDIQRDFNARLKSVKLAGLTFDDEQLEALQRVKALS</sequence>
<dbReference type="PANTHER" id="PTHR33221">
    <property type="entry name" value="WINGED HELIX-TURN-HELIX TRANSCRIPTIONAL REGULATOR, RRF2 FAMILY"/>
    <property type="match status" value="1"/>
</dbReference>
<dbReference type="Proteomes" id="UP000002572">
    <property type="component" value="Chromosome"/>
</dbReference>
<dbReference type="AlphaFoldDB" id="E6W0W5"/>
<dbReference type="HOGENOM" id="CLU_107144_1_3_0"/>
<dbReference type="RefSeq" id="WP_013505185.1">
    <property type="nucleotide sequence ID" value="NC_014836.1"/>
</dbReference>
<accession>E6W0W5</accession>
<name>E6W0W5_DESIS</name>
<dbReference type="KEGG" id="din:Selin_0549"/>
<dbReference type="GO" id="GO:0003700">
    <property type="term" value="F:DNA-binding transcription factor activity"/>
    <property type="evidence" value="ECO:0007669"/>
    <property type="project" value="TreeGrafter"/>
</dbReference>
<dbReference type="EMBL" id="CP002432">
    <property type="protein sequence ID" value="ADU65297.1"/>
    <property type="molecule type" value="Genomic_DNA"/>
</dbReference>
<dbReference type="InterPro" id="IPR036390">
    <property type="entry name" value="WH_DNA-bd_sf"/>
</dbReference>
<dbReference type="PROSITE" id="PS51197">
    <property type="entry name" value="HTH_RRF2_2"/>
    <property type="match status" value="1"/>
</dbReference>
<evidence type="ECO:0000313" key="2">
    <source>
        <dbReference type="EMBL" id="ADU65297.1"/>
    </source>
</evidence>
<dbReference type="InterPro" id="IPR036388">
    <property type="entry name" value="WH-like_DNA-bd_sf"/>
</dbReference>
<protein>
    <submittedName>
        <fullName evidence="2">Transcriptional regulator, Rrf2 family</fullName>
    </submittedName>
</protein>
<dbReference type="SUPFAM" id="SSF46785">
    <property type="entry name" value="Winged helix' DNA-binding domain"/>
    <property type="match status" value="1"/>
</dbReference>
<dbReference type="InParanoid" id="E6W0W5"/>
<dbReference type="InterPro" id="IPR000944">
    <property type="entry name" value="Tscrpt_reg_Rrf2"/>
</dbReference>
<keyword evidence="3" id="KW-1185">Reference proteome</keyword>
<dbReference type="FunCoup" id="E6W0W5">
    <property type="interactions" value="203"/>
</dbReference>
<proteinExistence type="predicted"/>
<dbReference type="eggNOG" id="COG1959">
    <property type="taxonomic scope" value="Bacteria"/>
</dbReference>
<dbReference type="GO" id="GO:0005829">
    <property type="term" value="C:cytosol"/>
    <property type="evidence" value="ECO:0007669"/>
    <property type="project" value="TreeGrafter"/>
</dbReference>
<dbReference type="NCBIfam" id="TIGR00738">
    <property type="entry name" value="rrf2_super"/>
    <property type="match status" value="1"/>
</dbReference>
<organism evidence="2 3">
    <name type="scientific">Desulfurispirillum indicum (strain ATCC BAA-1389 / DSM 22839 / S5)</name>
    <dbReference type="NCBI Taxonomy" id="653733"/>
    <lineage>
        <taxon>Bacteria</taxon>
        <taxon>Pseudomonadati</taxon>
        <taxon>Chrysiogenota</taxon>
        <taxon>Chrysiogenia</taxon>
        <taxon>Chrysiogenales</taxon>
        <taxon>Chrysiogenaceae</taxon>
        <taxon>Desulfurispirillum</taxon>
    </lineage>
</organism>
<evidence type="ECO:0000313" key="3">
    <source>
        <dbReference type="Proteomes" id="UP000002572"/>
    </source>
</evidence>
<evidence type="ECO:0000256" key="1">
    <source>
        <dbReference type="ARBA" id="ARBA00023125"/>
    </source>
</evidence>
<dbReference type="PANTHER" id="PTHR33221:SF4">
    <property type="entry name" value="HTH-TYPE TRANSCRIPTIONAL REPRESSOR NSRR"/>
    <property type="match status" value="1"/>
</dbReference>
<dbReference type="Gene3D" id="1.10.10.10">
    <property type="entry name" value="Winged helix-like DNA-binding domain superfamily/Winged helix DNA-binding domain"/>
    <property type="match status" value="1"/>
</dbReference>